<keyword evidence="3" id="KW-1185">Reference proteome</keyword>
<dbReference type="GO" id="GO:0016209">
    <property type="term" value="F:antioxidant activity"/>
    <property type="evidence" value="ECO:0007669"/>
    <property type="project" value="InterPro"/>
</dbReference>
<evidence type="ECO:0000313" key="3">
    <source>
        <dbReference type="Proteomes" id="UP001333710"/>
    </source>
</evidence>
<evidence type="ECO:0000259" key="1">
    <source>
        <dbReference type="PROSITE" id="PS51352"/>
    </source>
</evidence>
<dbReference type="InterPro" id="IPR036249">
    <property type="entry name" value="Thioredoxin-like_sf"/>
</dbReference>
<dbReference type="GO" id="GO:0016491">
    <property type="term" value="F:oxidoreductase activity"/>
    <property type="evidence" value="ECO:0007669"/>
    <property type="project" value="InterPro"/>
</dbReference>
<dbReference type="AlphaFoldDB" id="A0AA48KPZ1"/>
<organism evidence="2 3">
    <name type="scientific">Planctobacterium marinum</name>
    <dbReference type="NCBI Taxonomy" id="1631968"/>
    <lineage>
        <taxon>Bacteria</taxon>
        <taxon>Pseudomonadati</taxon>
        <taxon>Pseudomonadota</taxon>
        <taxon>Gammaproteobacteria</taxon>
        <taxon>Alteromonadales</taxon>
        <taxon>Alteromonadaceae</taxon>
        <taxon>Planctobacterium</taxon>
    </lineage>
</organism>
<dbReference type="PROSITE" id="PS51352">
    <property type="entry name" value="THIOREDOXIN_2"/>
    <property type="match status" value="1"/>
</dbReference>
<dbReference type="InterPro" id="IPR013766">
    <property type="entry name" value="Thioredoxin_domain"/>
</dbReference>
<dbReference type="Pfam" id="PF00578">
    <property type="entry name" value="AhpC-TSA"/>
    <property type="match status" value="1"/>
</dbReference>
<feature type="domain" description="Thioredoxin" evidence="1">
    <location>
        <begin position="34"/>
        <end position="167"/>
    </location>
</feature>
<dbReference type="PANTHER" id="PTHR42852:SF18">
    <property type="entry name" value="CHROMOSOME UNDETERMINED SCAFFOLD_47, WHOLE GENOME SHOTGUN SEQUENCE"/>
    <property type="match status" value="1"/>
</dbReference>
<dbReference type="PANTHER" id="PTHR42852">
    <property type="entry name" value="THIOL:DISULFIDE INTERCHANGE PROTEIN DSBE"/>
    <property type="match status" value="1"/>
</dbReference>
<dbReference type="CDD" id="cd02966">
    <property type="entry name" value="TlpA_like_family"/>
    <property type="match status" value="1"/>
</dbReference>
<dbReference type="Proteomes" id="UP001333710">
    <property type="component" value="Chromosome"/>
</dbReference>
<dbReference type="KEGG" id="pmaw:MACH26_14940"/>
<protein>
    <submittedName>
        <fullName evidence="2">Protein disulfide oxidoreductase</fullName>
    </submittedName>
</protein>
<dbReference type="Gene3D" id="3.40.30.10">
    <property type="entry name" value="Glutaredoxin"/>
    <property type="match status" value="1"/>
</dbReference>
<dbReference type="SUPFAM" id="SSF52833">
    <property type="entry name" value="Thioredoxin-like"/>
    <property type="match status" value="1"/>
</dbReference>
<reference evidence="2" key="1">
    <citation type="submission" date="2023-01" db="EMBL/GenBank/DDBJ databases">
        <title>Complete genome sequence of Planctobacterium marinum strain Dej080120_11.</title>
        <authorList>
            <person name="Ueki S."/>
            <person name="Maruyama F."/>
        </authorList>
    </citation>
    <scope>NUCLEOTIDE SEQUENCE</scope>
    <source>
        <strain evidence="2">Dej080120_11</strain>
    </source>
</reference>
<dbReference type="RefSeq" id="WP_338291992.1">
    <property type="nucleotide sequence ID" value="NZ_AP027272.1"/>
</dbReference>
<proteinExistence type="predicted"/>
<gene>
    <name evidence="2" type="ORF">MACH26_14940</name>
</gene>
<dbReference type="InterPro" id="IPR000866">
    <property type="entry name" value="AhpC/TSA"/>
</dbReference>
<dbReference type="EMBL" id="AP027272">
    <property type="protein sequence ID" value="BDX05973.1"/>
    <property type="molecule type" value="Genomic_DNA"/>
</dbReference>
<dbReference type="InterPro" id="IPR050553">
    <property type="entry name" value="Thioredoxin_ResA/DsbE_sf"/>
</dbReference>
<sequence>MKLSKPMRWALEALIFLLVIYGISRWQSREMLPSDGSEMATPMTLVTLEGDTQSLFQPGQRTLVYFWAPWCRVCALSIDSLQNVENDKLRVVTVAMDFDSIEAVTEFVQNHQVTAPVMLGNQQLSDVFQIQGYPSYYLLDEQGSIVAKSIGLNTSIGIKLNDWLSRI</sequence>
<accession>A0AA48KPZ1</accession>
<evidence type="ECO:0000313" key="2">
    <source>
        <dbReference type="EMBL" id="BDX05973.1"/>
    </source>
</evidence>
<name>A0AA48KPZ1_9ALTE</name>